<feature type="active site" description="Schiff-base intermediate with dihydroxyacetone-P" evidence="1">
    <location>
        <position position="175"/>
    </location>
</feature>
<evidence type="ECO:0000313" key="2">
    <source>
        <dbReference type="EMBL" id="PSL08058.1"/>
    </source>
</evidence>
<dbReference type="GO" id="GO:0004332">
    <property type="term" value="F:fructose-bisphosphate aldolase activity"/>
    <property type="evidence" value="ECO:0007669"/>
    <property type="project" value="InterPro"/>
</dbReference>
<dbReference type="AlphaFoldDB" id="A0A2P8EF10"/>
<evidence type="ECO:0000256" key="1">
    <source>
        <dbReference type="PIRSR" id="PIRSR038992-1"/>
    </source>
</evidence>
<dbReference type="Proteomes" id="UP000243528">
    <property type="component" value="Unassembled WGS sequence"/>
</dbReference>
<dbReference type="Gene3D" id="3.20.20.70">
    <property type="entry name" value="Aldolase class I"/>
    <property type="match status" value="1"/>
</dbReference>
<name>A0A2P8EF10_9ACTN</name>
<reference evidence="2 3" key="1">
    <citation type="submission" date="2018-03" db="EMBL/GenBank/DDBJ databases">
        <title>Genomic Encyclopedia of Archaeal and Bacterial Type Strains, Phase II (KMG-II): from individual species to whole genera.</title>
        <authorList>
            <person name="Goeker M."/>
        </authorList>
    </citation>
    <scope>NUCLEOTIDE SEQUENCE [LARGE SCALE GENOMIC DNA]</scope>
    <source>
        <strain evidence="2 3">DSM 45211</strain>
    </source>
</reference>
<dbReference type="SUPFAM" id="SSF51569">
    <property type="entry name" value="Aldolase"/>
    <property type="match status" value="1"/>
</dbReference>
<evidence type="ECO:0000313" key="3">
    <source>
        <dbReference type="Proteomes" id="UP000243528"/>
    </source>
</evidence>
<dbReference type="InterPro" id="IPR041720">
    <property type="entry name" value="FbaB-like"/>
</dbReference>
<dbReference type="PANTHER" id="PTHR47916">
    <property type="entry name" value="FRUCTOSE-BISPHOSPHATE ALDOLASE CLASS 1"/>
    <property type="match status" value="1"/>
</dbReference>
<dbReference type="InterPro" id="IPR050456">
    <property type="entry name" value="DeoC/FbaB_aldolase"/>
</dbReference>
<protein>
    <submittedName>
        <fullName evidence="2">Fructose-bisphosphate aldolase, class I</fullName>
    </submittedName>
</protein>
<dbReference type="OrthoDB" id="9771504at2"/>
<comment type="caution">
    <text evidence="2">The sequence shown here is derived from an EMBL/GenBank/DDBJ whole genome shotgun (WGS) entry which is preliminary data.</text>
</comment>
<proteinExistence type="predicted"/>
<organism evidence="2 3">
    <name type="scientific">Haloactinopolyspora alba</name>
    <dbReference type="NCBI Taxonomy" id="648780"/>
    <lineage>
        <taxon>Bacteria</taxon>
        <taxon>Bacillati</taxon>
        <taxon>Actinomycetota</taxon>
        <taxon>Actinomycetes</taxon>
        <taxon>Jiangellales</taxon>
        <taxon>Jiangellaceae</taxon>
        <taxon>Haloactinopolyspora</taxon>
    </lineage>
</organism>
<accession>A0A2P8EF10</accession>
<dbReference type="Pfam" id="PF01791">
    <property type="entry name" value="DeoC"/>
    <property type="match status" value="1"/>
</dbReference>
<feature type="active site" description="Proton donor" evidence="1">
    <location>
        <position position="143"/>
    </location>
</feature>
<dbReference type="SMART" id="SM01133">
    <property type="entry name" value="DeoC"/>
    <property type="match status" value="1"/>
</dbReference>
<dbReference type="RefSeq" id="WP_106535168.1">
    <property type="nucleotide sequence ID" value="NZ_ML142897.1"/>
</dbReference>
<dbReference type="PIRSF" id="PIRSF038992">
    <property type="entry name" value="Aldolase_Ia"/>
    <property type="match status" value="1"/>
</dbReference>
<dbReference type="InterPro" id="IPR013785">
    <property type="entry name" value="Aldolase_TIM"/>
</dbReference>
<sequence>MSVGKSVRLKRLLGTSGRLLGITLDHPIARGVLPGLENASGALAAVAAGGPDAVTLQKGTAAKLFEPYSGDLALILKSTSYSPYHRTIDSPTATVDEALRLGADAISVGVLVGGERQAEQVEHLAAISREADRAGLPLVAHIYPRGELLEGERLSVENLSYAVRLGAELGVDLIKTEWSGSAETFAQVVEAGSPALVALAGGSPGKEIRDYFQMTADMLTAGGQGVTYGRFVWGDEQPGRVVEALRMLIHEGASVDDATAHVVEHRLDREGSAA</sequence>
<dbReference type="EMBL" id="PYGE01000001">
    <property type="protein sequence ID" value="PSL08058.1"/>
    <property type="molecule type" value="Genomic_DNA"/>
</dbReference>
<dbReference type="PANTHER" id="PTHR47916:SF1">
    <property type="entry name" value="3-HYDROXY-5-PHOSPHONOOXYPENTANE-2,4-DIONE THIOLASE"/>
    <property type="match status" value="1"/>
</dbReference>
<gene>
    <name evidence="2" type="ORF">CLV30_10125</name>
</gene>
<keyword evidence="3" id="KW-1185">Reference proteome</keyword>
<dbReference type="InterPro" id="IPR002915">
    <property type="entry name" value="DeoC/FbaB/LacD_aldolase"/>
</dbReference>